<evidence type="ECO:0000256" key="1">
    <source>
        <dbReference type="SAM" id="SignalP"/>
    </source>
</evidence>
<name>A0A1X7AI72_9GAMM</name>
<gene>
    <name evidence="2" type="ORF">EHSB41UT_01704</name>
</gene>
<feature type="signal peptide" evidence="1">
    <location>
        <begin position="1"/>
        <end position="22"/>
    </location>
</feature>
<sequence>MKNILRKLRLFTLFLTSAAAVSALSSYLVVKHLLDANQPEPYPVASLDLRLEESVAEENRKAFSDTVLGSGIVLINIVTPYDDGICGPTETGELAHDGEPIFEISCFGDINLIECDDIEGYDNGGLRPPECTPNLSIHIADYDAYNRVRECRDGFQITGFYRINYLAMQMGQAFYEAVPVPVDPRLAELSFLETLGLYC</sequence>
<dbReference type="AlphaFoldDB" id="A0A1X7AI72"/>
<proteinExistence type="predicted"/>
<reference evidence="2 3" key="1">
    <citation type="submission" date="2017-03" db="EMBL/GenBank/DDBJ databases">
        <authorList>
            <person name="Afonso C.L."/>
            <person name="Miller P.J."/>
            <person name="Scott M.A."/>
            <person name="Spackman E."/>
            <person name="Goraichik I."/>
            <person name="Dimitrov K.M."/>
            <person name="Suarez D.L."/>
            <person name="Swayne D.E."/>
        </authorList>
    </citation>
    <scope>NUCLEOTIDE SEQUENCE [LARGE SCALE GENOMIC DNA]</scope>
    <source>
        <strain evidence="2">SB41UT1</strain>
    </source>
</reference>
<keyword evidence="3" id="KW-1185">Reference proteome</keyword>
<organism evidence="2 3">
    <name type="scientific">Parendozoicomonas haliclonae</name>
    <dbReference type="NCBI Taxonomy" id="1960125"/>
    <lineage>
        <taxon>Bacteria</taxon>
        <taxon>Pseudomonadati</taxon>
        <taxon>Pseudomonadota</taxon>
        <taxon>Gammaproteobacteria</taxon>
        <taxon>Oceanospirillales</taxon>
        <taxon>Endozoicomonadaceae</taxon>
        <taxon>Parendozoicomonas</taxon>
    </lineage>
</organism>
<dbReference type="EMBL" id="FWPT01000003">
    <property type="protein sequence ID" value="SMA43979.1"/>
    <property type="molecule type" value="Genomic_DNA"/>
</dbReference>
<keyword evidence="1" id="KW-0732">Signal</keyword>
<dbReference type="RefSeq" id="WP_087108799.1">
    <property type="nucleotide sequence ID" value="NZ_CBCSCN010000008.1"/>
</dbReference>
<protein>
    <submittedName>
        <fullName evidence="2">Uncharacterized protein</fullName>
    </submittedName>
</protein>
<evidence type="ECO:0000313" key="2">
    <source>
        <dbReference type="EMBL" id="SMA43979.1"/>
    </source>
</evidence>
<feature type="chain" id="PRO_5012620517" evidence="1">
    <location>
        <begin position="23"/>
        <end position="199"/>
    </location>
</feature>
<evidence type="ECO:0000313" key="3">
    <source>
        <dbReference type="Proteomes" id="UP000196573"/>
    </source>
</evidence>
<accession>A0A1X7AI72</accession>
<dbReference type="Proteomes" id="UP000196573">
    <property type="component" value="Unassembled WGS sequence"/>
</dbReference>